<gene>
    <name evidence="1" type="ORF">FNZ56_04920</name>
</gene>
<dbReference type="PROSITE" id="PS51257">
    <property type="entry name" value="PROKAR_LIPOPROTEIN"/>
    <property type="match status" value="1"/>
</dbReference>
<dbReference type="AlphaFoldDB" id="A0A516V423"/>
<protein>
    <submittedName>
        <fullName evidence="1">Uncharacterized protein</fullName>
    </submittedName>
</protein>
<accession>A0A516V423</accession>
<evidence type="ECO:0000313" key="2">
    <source>
        <dbReference type="Proteomes" id="UP000315891"/>
    </source>
</evidence>
<name>A0A516V423_9GAMM</name>
<dbReference type="OrthoDB" id="7067817at2"/>
<dbReference type="RefSeq" id="WP_143878766.1">
    <property type="nucleotide sequence ID" value="NZ_BAABLZ010000001.1"/>
</dbReference>
<reference evidence="1 2" key="1">
    <citation type="submission" date="2019-07" db="EMBL/GenBank/DDBJ databases">
        <title>Lysobacter weifangensis sp. nov., isolated from bensulfuron-methyl contaminated farmland soil.</title>
        <authorList>
            <person name="Zhao H."/>
        </authorList>
    </citation>
    <scope>NUCLEOTIDE SEQUENCE [LARGE SCALE GENOMIC DNA]</scope>
    <source>
        <strain evidence="1 2">CC-Bw-6</strain>
    </source>
</reference>
<keyword evidence="2" id="KW-1185">Reference proteome</keyword>
<dbReference type="Proteomes" id="UP000315891">
    <property type="component" value="Chromosome"/>
</dbReference>
<sequence>MKHHCIAVSICLIATGCASHSAQQILSAKEEMAVWQRNSAEPTPSSWASGSKWRFVVADTGKPPREVTFVVTDEPAETCMSGEWKRLDVSGDSALHLNQPAYSVSGRNLQIQLSTDLCDAYDMLVGSLQGASFSGTHRFSGLRGSQDFGPVTGTKE</sequence>
<evidence type="ECO:0000313" key="1">
    <source>
        <dbReference type="EMBL" id="QDQ73253.1"/>
    </source>
</evidence>
<organism evidence="1 2">
    <name type="scientific">Pseudoluteimonas lycopersici</name>
    <dbReference type="NCBI Taxonomy" id="1324796"/>
    <lineage>
        <taxon>Bacteria</taxon>
        <taxon>Pseudomonadati</taxon>
        <taxon>Pseudomonadota</taxon>
        <taxon>Gammaproteobacteria</taxon>
        <taxon>Lysobacterales</taxon>
        <taxon>Lysobacteraceae</taxon>
        <taxon>Pseudoluteimonas</taxon>
    </lineage>
</organism>
<dbReference type="EMBL" id="CP041742">
    <property type="protein sequence ID" value="QDQ73253.1"/>
    <property type="molecule type" value="Genomic_DNA"/>
</dbReference>
<proteinExistence type="predicted"/>